<dbReference type="AlphaFoldDB" id="A0A1I6LJ78"/>
<dbReference type="RefSeq" id="WP_177214778.1">
    <property type="nucleotide sequence ID" value="NZ_FOYZ01000017.1"/>
</dbReference>
<gene>
    <name evidence="11" type="ORF">SAMN05661086_03321</name>
</gene>
<keyword evidence="6 7" id="KW-0624">Polysaccharide degradation</keyword>
<dbReference type="InterPro" id="IPR008965">
    <property type="entry name" value="CBM2/CBM3_carb-bd_dom_sf"/>
</dbReference>
<sequence>MKGKWIKILILLCFIGCFTGCKKEADSKVTSIQQKEVVEKVEEEETEEAENAENANDSLEQEIKGKETSQKKEEIYLEVTNSNQWENEADQFVQLDLGIVNTSTDKVKDWKITIPVGESTYIEQSWSGNFRLDNNTIVITCVDYNQTVEPSNSITIGAILKNAGIISKEEIILDYDLEQVPESEKSKSSNQKGSDTKEQAVEIKQFDGVPKATQDDWLSVKGNKIVDKSGKEVWLTGVNWFGYNTGTNLFDGIWNSDLNTSIEAIADHGFNLIRIPMSSELILKWKAGEYPAANYNHATNSYLEGMNSLEIFDYVIGQFRKNGLKIMIDIHSAKTDSSGHMYNMWYRDDISEQDFIDSLCWLARRYRKDDTILAYDLKNEPHGKPNETPKAIWNSSTDADNWKYIAEKTAKAVLDINPNVLIMVEGIECYPKDLKSNGNFQSLNNDDYYFNWWGGNLRGVKDYPVDLGKYQNKLVYSPHDYGPSVYQQPWFEGDYTFDSLYEDCWKDNWMFIQEENIAPLLVGEWGGFMKEPNLKWMTFLRELIKKNRLNHTFWCFNANSGDTGGLVLDDFTTWDEEKYEFVKEVLWQKNGKFVGLNHKIPLGKNGITLSE</sequence>
<keyword evidence="4 7" id="KW-0119">Carbohydrate metabolism</keyword>
<evidence type="ECO:0000259" key="9">
    <source>
        <dbReference type="Pfam" id="PF00150"/>
    </source>
</evidence>
<keyword evidence="3 7" id="KW-0136">Cellulose degradation</keyword>
<reference evidence="11 12" key="1">
    <citation type="submission" date="2016-10" db="EMBL/GenBank/DDBJ databases">
        <authorList>
            <person name="de Groot N.N."/>
        </authorList>
    </citation>
    <scope>NUCLEOTIDE SEQUENCE [LARGE SCALE GENOMIC DNA]</scope>
    <source>
        <strain evidence="11 12">743A</strain>
    </source>
</reference>
<name>A0A1I6LJ78_9FIRM</name>
<keyword evidence="2 7" id="KW-0378">Hydrolase</keyword>
<organism evidence="11 12">
    <name type="scientific">Anaeromicropila populeti</name>
    <dbReference type="NCBI Taxonomy" id="37658"/>
    <lineage>
        <taxon>Bacteria</taxon>
        <taxon>Bacillati</taxon>
        <taxon>Bacillota</taxon>
        <taxon>Clostridia</taxon>
        <taxon>Lachnospirales</taxon>
        <taxon>Lachnospiraceae</taxon>
        <taxon>Anaeromicropila</taxon>
    </lineage>
</organism>
<dbReference type="STRING" id="37658.SAMN05661086_03321"/>
<dbReference type="GO" id="GO:0008810">
    <property type="term" value="F:cellulase activity"/>
    <property type="evidence" value="ECO:0007669"/>
    <property type="project" value="UniProtKB-EC"/>
</dbReference>
<dbReference type="InterPro" id="IPR018087">
    <property type="entry name" value="Glyco_hydro_5_CS"/>
</dbReference>
<dbReference type="PANTHER" id="PTHR35923">
    <property type="entry name" value="MAJOR EXTRACELLULAR ENDOGLUCANASE"/>
    <property type="match status" value="1"/>
</dbReference>
<dbReference type="SUPFAM" id="SSF49384">
    <property type="entry name" value="Carbohydrate-binding domain"/>
    <property type="match status" value="1"/>
</dbReference>
<dbReference type="InterPro" id="IPR001919">
    <property type="entry name" value="CBD2"/>
</dbReference>
<keyword evidence="12" id="KW-1185">Reference proteome</keyword>
<feature type="domain" description="CBM2" evidence="10">
    <location>
        <begin position="82"/>
        <end position="167"/>
    </location>
</feature>
<evidence type="ECO:0000259" key="10">
    <source>
        <dbReference type="Pfam" id="PF00553"/>
    </source>
</evidence>
<dbReference type="Pfam" id="PF00150">
    <property type="entry name" value="Cellulase"/>
    <property type="match status" value="1"/>
</dbReference>
<evidence type="ECO:0000256" key="6">
    <source>
        <dbReference type="ARBA" id="ARBA00023326"/>
    </source>
</evidence>
<dbReference type="InterPro" id="IPR012291">
    <property type="entry name" value="CBM2_carb-bd_dom_sf"/>
</dbReference>
<dbReference type="PROSITE" id="PS00659">
    <property type="entry name" value="GLYCOSYL_HYDROL_F5"/>
    <property type="match status" value="1"/>
</dbReference>
<dbReference type="Gene3D" id="3.20.20.80">
    <property type="entry name" value="Glycosidases"/>
    <property type="match status" value="1"/>
</dbReference>
<feature type="region of interest" description="Disordered" evidence="8">
    <location>
        <begin position="43"/>
        <end position="67"/>
    </location>
</feature>
<evidence type="ECO:0000313" key="12">
    <source>
        <dbReference type="Proteomes" id="UP000199659"/>
    </source>
</evidence>
<dbReference type="Proteomes" id="UP000199659">
    <property type="component" value="Unassembled WGS sequence"/>
</dbReference>
<evidence type="ECO:0000256" key="7">
    <source>
        <dbReference type="RuleBase" id="RU361153"/>
    </source>
</evidence>
<dbReference type="EC" id="3.2.1.4" evidence="7"/>
<evidence type="ECO:0000256" key="2">
    <source>
        <dbReference type="ARBA" id="ARBA00022801"/>
    </source>
</evidence>
<evidence type="ECO:0000256" key="5">
    <source>
        <dbReference type="ARBA" id="ARBA00023295"/>
    </source>
</evidence>
<evidence type="ECO:0000313" key="11">
    <source>
        <dbReference type="EMBL" id="SFS03509.1"/>
    </source>
</evidence>
<dbReference type="EMBL" id="FOYZ01000017">
    <property type="protein sequence ID" value="SFS03509.1"/>
    <property type="molecule type" value="Genomic_DNA"/>
</dbReference>
<dbReference type="GO" id="GO:0030247">
    <property type="term" value="F:polysaccharide binding"/>
    <property type="evidence" value="ECO:0007669"/>
    <property type="project" value="InterPro"/>
</dbReference>
<feature type="domain" description="Glycoside hydrolase family 5" evidence="9">
    <location>
        <begin position="226"/>
        <end position="560"/>
    </location>
</feature>
<evidence type="ECO:0000256" key="8">
    <source>
        <dbReference type="SAM" id="MobiDB-lite"/>
    </source>
</evidence>
<dbReference type="GO" id="GO:0030245">
    <property type="term" value="P:cellulose catabolic process"/>
    <property type="evidence" value="ECO:0007669"/>
    <property type="project" value="UniProtKB-KW"/>
</dbReference>
<dbReference type="InterPro" id="IPR017853">
    <property type="entry name" value="GH"/>
</dbReference>
<dbReference type="SUPFAM" id="SSF51445">
    <property type="entry name" value="(Trans)glycosidases"/>
    <property type="match status" value="1"/>
</dbReference>
<protein>
    <recommendedName>
        <fullName evidence="7">Endoglucanase</fullName>
        <ecNumber evidence="7">3.2.1.4</ecNumber>
    </recommendedName>
</protein>
<accession>A0A1I6LJ78</accession>
<proteinExistence type="inferred from homology"/>
<evidence type="ECO:0000256" key="4">
    <source>
        <dbReference type="ARBA" id="ARBA00023277"/>
    </source>
</evidence>
<evidence type="ECO:0000256" key="3">
    <source>
        <dbReference type="ARBA" id="ARBA00023001"/>
    </source>
</evidence>
<comment type="catalytic activity">
    <reaction evidence="1 7">
        <text>Endohydrolysis of (1-&gt;4)-beta-D-glucosidic linkages in cellulose, lichenin and cereal beta-D-glucans.</text>
        <dbReference type="EC" id="3.2.1.4"/>
    </reaction>
</comment>
<comment type="similarity">
    <text evidence="7">Belongs to the glycosyl hydrolase 5 (cellulase A) family.</text>
</comment>
<dbReference type="Pfam" id="PF00553">
    <property type="entry name" value="CBM_2"/>
    <property type="match status" value="1"/>
</dbReference>
<dbReference type="InterPro" id="IPR001547">
    <property type="entry name" value="Glyco_hydro_5"/>
</dbReference>
<dbReference type="PANTHER" id="PTHR35923:SF2">
    <property type="entry name" value="ENDOGLUCANASE"/>
    <property type="match status" value="1"/>
</dbReference>
<keyword evidence="5 7" id="KW-0326">Glycosidase</keyword>
<evidence type="ECO:0000256" key="1">
    <source>
        <dbReference type="ARBA" id="ARBA00000966"/>
    </source>
</evidence>
<dbReference type="Gene3D" id="2.60.40.290">
    <property type="match status" value="1"/>
</dbReference>